<dbReference type="GO" id="GO:0008270">
    <property type="term" value="F:zinc ion binding"/>
    <property type="evidence" value="ECO:0007669"/>
    <property type="project" value="UniProtKB-KW"/>
</dbReference>
<feature type="compositionally biased region" description="Basic residues" evidence="5">
    <location>
        <begin position="814"/>
        <end position="824"/>
    </location>
</feature>
<dbReference type="PANTHER" id="PTHR45865">
    <property type="entry name" value="E3 UBIQUITIN-PROTEIN LIGASE SHPRH FAMILY MEMBER"/>
    <property type="match status" value="1"/>
</dbReference>
<dbReference type="Pfam" id="PF00176">
    <property type="entry name" value="SNF2-rel_dom"/>
    <property type="match status" value="1"/>
</dbReference>
<dbReference type="InterPro" id="IPR052583">
    <property type="entry name" value="ATP-helicase/E3_Ub-Ligase"/>
</dbReference>
<dbReference type="SMART" id="SM00487">
    <property type="entry name" value="DEXDc"/>
    <property type="match status" value="1"/>
</dbReference>
<dbReference type="InterPro" id="IPR000330">
    <property type="entry name" value="SNF2_N"/>
</dbReference>
<dbReference type="InterPro" id="IPR011011">
    <property type="entry name" value="Znf_FYVE_PHD"/>
</dbReference>
<dbReference type="Gene3D" id="3.40.50.300">
    <property type="entry name" value="P-loop containing nucleotide triphosphate hydrolases"/>
    <property type="match status" value="1"/>
</dbReference>
<dbReference type="GO" id="GO:0005634">
    <property type="term" value="C:nucleus"/>
    <property type="evidence" value="ECO:0007669"/>
    <property type="project" value="TreeGrafter"/>
</dbReference>
<evidence type="ECO:0000256" key="3">
    <source>
        <dbReference type="ARBA" id="ARBA00022833"/>
    </source>
</evidence>
<dbReference type="SUPFAM" id="SSF57903">
    <property type="entry name" value="FYVE/PHD zinc finger"/>
    <property type="match status" value="1"/>
</dbReference>
<dbReference type="Pfam" id="PF21325">
    <property type="entry name" value="SHPRH_helical-1st"/>
    <property type="match status" value="1"/>
</dbReference>
<dbReference type="GO" id="GO:0061630">
    <property type="term" value="F:ubiquitin protein ligase activity"/>
    <property type="evidence" value="ECO:0007669"/>
    <property type="project" value="TreeGrafter"/>
</dbReference>
<evidence type="ECO:0000256" key="1">
    <source>
        <dbReference type="ARBA" id="ARBA00022771"/>
    </source>
</evidence>
<feature type="region of interest" description="Disordered" evidence="5">
    <location>
        <begin position="800"/>
        <end position="868"/>
    </location>
</feature>
<gene>
    <name evidence="8" type="ORF">D915_004919</name>
</gene>
<dbReference type="PROSITE" id="PS50089">
    <property type="entry name" value="ZF_RING_2"/>
    <property type="match status" value="1"/>
</dbReference>
<feature type="compositionally biased region" description="Polar residues" evidence="5">
    <location>
        <begin position="1533"/>
        <end position="1543"/>
    </location>
</feature>
<feature type="region of interest" description="Disordered" evidence="5">
    <location>
        <begin position="1518"/>
        <end position="1549"/>
    </location>
</feature>
<dbReference type="InterPro" id="IPR014001">
    <property type="entry name" value="Helicase_ATP-bd"/>
</dbReference>
<dbReference type="Pfam" id="PF00271">
    <property type="entry name" value="Helicase_C"/>
    <property type="match status" value="1"/>
</dbReference>
<evidence type="ECO:0000256" key="5">
    <source>
        <dbReference type="SAM" id="MobiDB-lite"/>
    </source>
</evidence>
<dbReference type="PANTHER" id="PTHR45865:SF1">
    <property type="entry name" value="E3 UBIQUITIN-PROTEIN LIGASE SHPRH"/>
    <property type="match status" value="1"/>
</dbReference>
<comment type="caution">
    <text evidence="8">The sequence shown here is derived from an EMBL/GenBank/DDBJ whole genome shotgun (WGS) entry which is preliminary data.</text>
</comment>
<dbReference type="SUPFAM" id="SSF52540">
    <property type="entry name" value="P-loop containing nucleoside triphosphate hydrolases"/>
    <property type="match status" value="2"/>
</dbReference>
<keyword evidence="2" id="KW-0378">Hydrolase</keyword>
<dbReference type="CDD" id="cd18793">
    <property type="entry name" value="SF2_C_SNF"/>
    <property type="match status" value="1"/>
</dbReference>
<evidence type="ECO:0000259" key="6">
    <source>
        <dbReference type="PROSITE" id="PS50089"/>
    </source>
</evidence>
<evidence type="ECO:0000313" key="8">
    <source>
        <dbReference type="EMBL" id="THD24375.1"/>
    </source>
</evidence>
<dbReference type="InterPro" id="IPR049730">
    <property type="entry name" value="SNF2/RAD54-like_C"/>
</dbReference>
<evidence type="ECO:0000256" key="4">
    <source>
        <dbReference type="PROSITE-ProRule" id="PRU00175"/>
    </source>
</evidence>
<keyword evidence="1 4" id="KW-0863">Zinc-finger</keyword>
<accession>A0A4E0RCU9</accession>
<dbReference type="GO" id="GO:0000209">
    <property type="term" value="P:protein polyubiquitination"/>
    <property type="evidence" value="ECO:0007669"/>
    <property type="project" value="TreeGrafter"/>
</dbReference>
<keyword evidence="3" id="KW-0862">Zinc</keyword>
<dbReference type="Proteomes" id="UP000230066">
    <property type="component" value="Unassembled WGS sequence"/>
</dbReference>
<reference evidence="8" key="1">
    <citation type="submission" date="2019-03" db="EMBL/GenBank/DDBJ databases">
        <title>Improved annotation for the trematode Fasciola hepatica.</title>
        <authorList>
            <person name="Choi Y.-J."/>
            <person name="Martin J."/>
            <person name="Mitreva M."/>
        </authorList>
    </citation>
    <scope>NUCLEOTIDE SEQUENCE [LARGE SCALE GENOMIC DNA]</scope>
</reference>
<dbReference type="InterPro" id="IPR038718">
    <property type="entry name" value="SNF2-like_sf"/>
</dbReference>
<keyword evidence="9" id="KW-1185">Reference proteome</keyword>
<evidence type="ECO:0000259" key="7">
    <source>
        <dbReference type="PROSITE" id="PS51194"/>
    </source>
</evidence>
<dbReference type="InterPro" id="IPR013083">
    <property type="entry name" value="Znf_RING/FYVE/PHD"/>
</dbReference>
<feature type="compositionally biased region" description="Basic and acidic residues" evidence="5">
    <location>
        <begin position="1519"/>
        <end position="1532"/>
    </location>
</feature>
<evidence type="ECO:0000256" key="2">
    <source>
        <dbReference type="ARBA" id="ARBA00022801"/>
    </source>
</evidence>
<dbReference type="Gene3D" id="3.40.50.10810">
    <property type="entry name" value="Tandem AAA-ATPase domain"/>
    <property type="match status" value="1"/>
</dbReference>
<dbReference type="Gene3D" id="3.30.40.10">
    <property type="entry name" value="Zinc/RING finger domain, C3HC4 (zinc finger)"/>
    <property type="match status" value="2"/>
</dbReference>
<feature type="compositionally biased region" description="Low complexity" evidence="5">
    <location>
        <begin position="855"/>
        <end position="868"/>
    </location>
</feature>
<sequence>MRTKALPSFLSLNTRKQICFIYHGKIDFTSLPGSSKTHRKGRRRTTLTCEQRELTARYPHFINLSASPASEDLLIHTLSFPIGFSTLAAINSDIKLQLFFDKKSLLFLMESQDIVREFIITGAERLTPLLFAASCSQFEVHYHISNEIMHLDICLKPRCLLTSDELQTRPAPLQQYEKVLDFLTLQLLDGDAHYPPLLKEFVYGTHTETQPEFICLVRLLYDCAQTYHEATRSLWDRPDLFVQNKKITATLRPYQIDAVKWMVYREMNSFTVDKKELFDYLFRPIKLGPGERTVYFSLLTGTFSEDLPVLKDPCLGGVLADEMGLGKTLEVMTLILQHPWSDWDQIGGTIRGLDGEVLRPEKLIQLDHIKRNTPDASRHVLCSCGDAEETRDFATVQCISCCGPWQHATCVQYNPEEYFDKLPIKYGYICPNCWSQLRVDSKATLIVAPDHIWQQWKEELQTHILHDSVDVLLYAGMEAPATRVQVGVRTAVQNAQSKNNPYAPRTRVPARFMTATQHDEDVNELLPGFVQPCQLACADIVLTSYSVVQRELDWAEVIAERRAGMGDRPQLRLAQRYICRPSPLTCVRWWRVCLDEAQMVERVTSKTARMLFQIDAVHRWCVTGTPAERSIDDLYGLFAYLRFEPFCSSHYWNSLLYQPFLAATTQSWLQRTGIRDADADGDATDTLPTIPESTRKAVQSSRLASVLSLILWRNTKRLVGNQLVLPPITEQVHWVSFTPVERYIHDRVLAQSIGALQRLLHTMSISPDQPLASLPGAVHWRLVYLITRLRQACTHASLVVATGGGGVGGQPKSSGRRGGGRRAVTHSGPHRSLTYDELDETVDPDDMDTDRFTQSSSARSGPSASAARAQRHIGTGCFTMTEVIRRVVDDTRRECEGLLRTWAFNKNGAAGCFIIKEEYIQAADCYRDVLRTANSLEKRHGVLTDWSQRLHAITNLHWLIQSRDVPLSDEPALTDPVKSIELSSSDSIALISVKTDRTSGTQSEVTDLDPRVDRDLIAKAERLRIAYIQSHSHLLARVHESLGPIVAELDNELSSTMEADSVESTMFCPVGVSWLGWLSDALDLLASCGLGSSLIDMLVSSFQGLPNGSRHTYRTTLLYVGSMENFKLTLLAEVSSVFNARKQLRAAMEPLTSTWESFAAGEPVDQRILRQFYSCCARAAEADENESTITENQDPAGPTDAASLRKRKREESRTRELKQLAADAITRKPRKRTRCAYCTAVRALRQYQDAVNCERTGSRTGARDSVDDKADKRLGTLESTFDENEDSGTGLMRNNPLLVAIVIVCHQVVRVLSSDQSPKTPFPVSVWRQRAKRFEQLFRQMGKEIILTSRSQSLTKEWWNIHDDTEQFVIRLQATCPTDLAFIHSQEVDAQLQSYIVDATVVWPRLQSRLGHFSFLRNAHLAAVTGAGTKDSKGTDGPDSQNFRLECPTCLQPHSPSNPTFALLPGCWHALCIQCHNRIASSGQLSQRRCPICRTPFNSNETTGINARRRRPLTLIHYTDGKHESEREDSEKSASMNGDSSGTRVDEDTIPIVGDHSSKVQSVIRCLMQIKQEDPDAKAIVFSSWLSVLVTIAGAMEQNGLSYTTLFKARDACCPGRLAGFQCMGSATWVLLMPIQLGANGLNLTSANHVLLVDPVLSHGREAQAVARIHRIGQTRPSIVHRFLVMDSIEAALHTAHVRSQSDNSLNGEDVSSVECMVGAGVRRTSSSSCGVASPSEDKAQLMSMTIGQLAELLHVENNTAMLVDEQE</sequence>
<feature type="region of interest" description="Disordered" evidence="5">
    <location>
        <begin position="1184"/>
        <end position="1215"/>
    </location>
</feature>
<evidence type="ECO:0000313" key="9">
    <source>
        <dbReference type="Proteomes" id="UP000230066"/>
    </source>
</evidence>
<dbReference type="EMBL" id="JXXN02001632">
    <property type="protein sequence ID" value="THD24375.1"/>
    <property type="molecule type" value="Genomic_DNA"/>
</dbReference>
<dbReference type="GO" id="GO:0005524">
    <property type="term" value="F:ATP binding"/>
    <property type="evidence" value="ECO:0007669"/>
    <property type="project" value="InterPro"/>
</dbReference>
<keyword evidence="1 4" id="KW-0479">Metal-binding</keyword>
<feature type="compositionally biased region" description="Acidic residues" evidence="5">
    <location>
        <begin position="836"/>
        <end position="848"/>
    </location>
</feature>
<dbReference type="InterPro" id="IPR027417">
    <property type="entry name" value="P-loop_NTPase"/>
</dbReference>
<dbReference type="PROSITE" id="PS51194">
    <property type="entry name" value="HELICASE_CTER"/>
    <property type="match status" value="1"/>
</dbReference>
<dbReference type="InterPro" id="IPR001650">
    <property type="entry name" value="Helicase_C-like"/>
</dbReference>
<dbReference type="GO" id="GO:0006974">
    <property type="term" value="P:DNA damage response"/>
    <property type="evidence" value="ECO:0007669"/>
    <property type="project" value="TreeGrafter"/>
</dbReference>
<name>A0A4E0RCU9_FASHE</name>
<dbReference type="InterPro" id="IPR001841">
    <property type="entry name" value="Znf_RING"/>
</dbReference>
<feature type="domain" description="Helicase C-terminal" evidence="7">
    <location>
        <begin position="1562"/>
        <end position="1718"/>
    </location>
</feature>
<organism evidence="8 9">
    <name type="scientific">Fasciola hepatica</name>
    <name type="common">Liver fluke</name>
    <dbReference type="NCBI Taxonomy" id="6192"/>
    <lineage>
        <taxon>Eukaryota</taxon>
        <taxon>Metazoa</taxon>
        <taxon>Spiralia</taxon>
        <taxon>Lophotrochozoa</taxon>
        <taxon>Platyhelminthes</taxon>
        <taxon>Trematoda</taxon>
        <taxon>Digenea</taxon>
        <taxon>Plagiorchiida</taxon>
        <taxon>Echinostomata</taxon>
        <taxon>Echinostomatoidea</taxon>
        <taxon>Fasciolidae</taxon>
        <taxon>Fasciola</taxon>
    </lineage>
</organism>
<dbReference type="GO" id="GO:0016787">
    <property type="term" value="F:hydrolase activity"/>
    <property type="evidence" value="ECO:0007669"/>
    <property type="project" value="UniProtKB-KW"/>
</dbReference>
<proteinExistence type="predicted"/>
<feature type="domain" description="RING-type" evidence="6">
    <location>
        <begin position="1447"/>
        <end position="1494"/>
    </location>
</feature>
<dbReference type="InterPro" id="IPR048686">
    <property type="entry name" value="SHPRH_helical_1st"/>
</dbReference>
<protein>
    <submittedName>
        <fullName evidence="8">E3 ubiquitin-protein ligase SHPRH</fullName>
    </submittedName>
</protein>
<dbReference type="SUPFAM" id="SSF57850">
    <property type="entry name" value="RING/U-box"/>
    <property type="match status" value="1"/>
</dbReference>